<evidence type="ECO:0000256" key="5">
    <source>
        <dbReference type="ARBA" id="ARBA00007897"/>
    </source>
</evidence>
<dbReference type="EC" id="2.7.7.74" evidence="6"/>
<dbReference type="Gene3D" id="1.20.120.1760">
    <property type="match status" value="1"/>
</dbReference>
<organism evidence="20 21">
    <name type="scientific">Methanocaldococcus infernus (strain DSM 11812 / JCM 15783 / ME)</name>
    <dbReference type="NCBI Taxonomy" id="573063"/>
    <lineage>
        <taxon>Archaea</taxon>
        <taxon>Methanobacteriati</taxon>
        <taxon>Methanobacteriota</taxon>
        <taxon>Methanomada group</taxon>
        <taxon>Methanococci</taxon>
        <taxon>Methanococcales</taxon>
        <taxon>Methanocaldococcaceae</taxon>
        <taxon>Methanocaldococcus</taxon>
    </lineage>
</organism>
<keyword evidence="11" id="KW-0479">Metal-binding</keyword>
<keyword evidence="13 18" id="KW-1133">Transmembrane helix</keyword>
<evidence type="ECO:0000256" key="4">
    <source>
        <dbReference type="ARBA" id="ARBA00006982"/>
    </source>
</evidence>
<dbReference type="InterPro" id="IPR029044">
    <property type="entry name" value="Nucleotide-diphossugar_trans"/>
</dbReference>
<dbReference type="AlphaFoldDB" id="D5VRC1"/>
<name>D5VRC1_METIM</name>
<keyword evidence="15" id="KW-0511">Multifunctional enzyme</keyword>
<dbReference type="HOGENOM" id="CLU_643435_0_0_2"/>
<dbReference type="FunFam" id="3.90.550.10:FF:000282">
    <property type="entry name" value="Bifunctional IPC transferase and DIPP synthase"/>
    <property type="match status" value="1"/>
</dbReference>
<evidence type="ECO:0000256" key="11">
    <source>
        <dbReference type="ARBA" id="ARBA00022723"/>
    </source>
</evidence>
<feature type="domain" description="MobA-like NTP transferase" evidence="19">
    <location>
        <begin position="4"/>
        <end position="107"/>
    </location>
</feature>
<gene>
    <name evidence="20" type="ordered locus">Metin_0454</name>
</gene>
<evidence type="ECO:0000313" key="21">
    <source>
        <dbReference type="Proteomes" id="UP000002061"/>
    </source>
</evidence>
<dbReference type="GO" id="GO:0046872">
    <property type="term" value="F:metal ion binding"/>
    <property type="evidence" value="ECO:0007669"/>
    <property type="project" value="UniProtKB-KW"/>
</dbReference>
<comment type="similarity">
    <text evidence="4">In the C-terminal section; belongs to the CDP-alcohol phosphatidyltransferase class-I family.</text>
</comment>
<dbReference type="Pfam" id="PF01066">
    <property type="entry name" value="CDP-OH_P_transf"/>
    <property type="match status" value="1"/>
</dbReference>
<keyword evidence="10 18" id="KW-0812">Transmembrane</keyword>
<sequence>MDKAVILAAGLAKRMGEPETPKGLIKIAGREILYRNMKILENLGVKEFIIITNTKYYKKFEEFLKKYNFRGKVVINKEPERENGYSLYLAKDYVKEPFILMMSDHIYGEDFLKEAIKGEGLVADREPRYIDVEEATKVKVLNNRVKDIGKHLKEFDAVDTGFFILTPEIFKTIEKINKEKITLSEVMKEAEVKVHFVDGKFWTDVDTPEEIKRAKWLLIKNSVKGTGDGFISRYINRKISTRISYFLVDHLTPNQMTVISFILGILSALLCFISIPLGGIFYQISSIVDGVDGEIARASLRTSKLGGYIDSILDRYVDFFFLLVLAYLTISSTLMWVIACLAIFGSVMVSYSTERYKAAFGRDIYKDIKEMKYLIGKRDERVFLTMIFCLLQKVELLFIILAIITNIRVILTLYLVCKKVRE</sequence>
<keyword evidence="9 17" id="KW-0808">Transferase</keyword>
<evidence type="ECO:0000256" key="10">
    <source>
        <dbReference type="ARBA" id="ARBA00022692"/>
    </source>
</evidence>
<accession>D5VRC1</accession>
<keyword evidence="21" id="KW-1185">Reference proteome</keyword>
<proteinExistence type="inferred from homology"/>
<dbReference type="OrthoDB" id="15372at2157"/>
<dbReference type="InterPro" id="IPR025877">
    <property type="entry name" value="MobA-like_NTP_Trfase"/>
</dbReference>
<comment type="subcellular location">
    <subcellularLocation>
        <location evidence="3">Membrane</location>
        <topology evidence="3">Multi-pass membrane protein</topology>
    </subcellularLocation>
</comment>
<dbReference type="RefSeq" id="WP_013099870.1">
    <property type="nucleotide sequence ID" value="NC_014122.1"/>
</dbReference>
<evidence type="ECO:0000256" key="13">
    <source>
        <dbReference type="ARBA" id="ARBA00022989"/>
    </source>
</evidence>
<dbReference type="SUPFAM" id="SSF53448">
    <property type="entry name" value="Nucleotide-diphospho-sugar transferases"/>
    <property type="match status" value="1"/>
</dbReference>
<evidence type="ECO:0000256" key="18">
    <source>
        <dbReference type="SAM" id="Phobius"/>
    </source>
</evidence>
<dbReference type="PROSITE" id="PS00379">
    <property type="entry name" value="CDP_ALCOHOL_P_TRANSF"/>
    <property type="match status" value="1"/>
</dbReference>
<dbReference type="EMBL" id="CP002009">
    <property type="protein sequence ID" value="ADG13124.1"/>
    <property type="molecule type" value="Genomic_DNA"/>
</dbReference>
<dbReference type="PANTHER" id="PTHR19136:SF84">
    <property type="entry name" value="BIFUNCTIONAL IPC TRANSFERASE AND DIPP SYNTHASE"/>
    <property type="match status" value="1"/>
</dbReference>
<comment type="similarity">
    <text evidence="5">In the N-terminal section; belongs to the MobA family.</text>
</comment>
<evidence type="ECO:0000256" key="14">
    <source>
        <dbReference type="ARBA" id="ARBA00023136"/>
    </source>
</evidence>
<dbReference type="GO" id="GO:0008654">
    <property type="term" value="P:phospholipid biosynthetic process"/>
    <property type="evidence" value="ECO:0007669"/>
    <property type="project" value="InterPro"/>
</dbReference>
<evidence type="ECO:0000256" key="9">
    <source>
        <dbReference type="ARBA" id="ARBA00022679"/>
    </source>
</evidence>
<evidence type="ECO:0000256" key="12">
    <source>
        <dbReference type="ARBA" id="ARBA00022842"/>
    </source>
</evidence>
<evidence type="ECO:0000256" key="6">
    <source>
        <dbReference type="ARBA" id="ARBA00012504"/>
    </source>
</evidence>
<dbReference type="GeneID" id="9131459"/>
<evidence type="ECO:0000313" key="20">
    <source>
        <dbReference type="EMBL" id="ADG13124.1"/>
    </source>
</evidence>
<reference evidence="20" key="1">
    <citation type="submission" date="2010-04" db="EMBL/GenBank/DDBJ databases">
        <title>Complete sequence of Methanocaldococcus infernus ME.</title>
        <authorList>
            <consortium name="US DOE Joint Genome Institute"/>
            <person name="Lucas S."/>
            <person name="Copeland A."/>
            <person name="Lapidus A."/>
            <person name="Cheng J.-F."/>
            <person name="Bruce D."/>
            <person name="Goodwin L."/>
            <person name="Pitluck S."/>
            <person name="Munk A.C."/>
            <person name="Detter J.C."/>
            <person name="Han C."/>
            <person name="Tapia R."/>
            <person name="Land M."/>
            <person name="Hauser L."/>
            <person name="Kyrpides N."/>
            <person name="Mikhailova N."/>
            <person name="Sieprawska-Lupa M."/>
            <person name="Whitman W.B."/>
            <person name="Woyke T."/>
        </authorList>
    </citation>
    <scope>NUCLEOTIDE SEQUENCE [LARGE SCALE GENOMIC DNA]</scope>
    <source>
        <strain evidence="20">ME</strain>
    </source>
</reference>
<dbReference type="GO" id="GO:0016780">
    <property type="term" value="F:phosphotransferase activity, for other substituted phosphate groups"/>
    <property type="evidence" value="ECO:0007669"/>
    <property type="project" value="InterPro"/>
</dbReference>
<evidence type="ECO:0000256" key="15">
    <source>
        <dbReference type="ARBA" id="ARBA00023268"/>
    </source>
</evidence>
<evidence type="ECO:0000256" key="1">
    <source>
        <dbReference type="ARBA" id="ARBA00000729"/>
    </source>
</evidence>
<feature type="transmembrane region" description="Helical" evidence="18">
    <location>
        <begin position="258"/>
        <end position="282"/>
    </location>
</feature>
<dbReference type="InterPro" id="IPR000462">
    <property type="entry name" value="CDP-OH_P_trans"/>
</dbReference>
<dbReference type="Proteomes" id="UP000002061">
    <property type="component" value="Chromosome"/>
</dbReference>
<dbReference type="NCBIfam" id="NF041135">
    <property type="entry name" value="IPPtranDIPPsyn_Thcocales"/>
    <property type="match status" value="1"/>
</dbReference>
<feature type="transmembrane region" description="Helical" evidence="18">
    <location>
        <begin position="319"/>
        <end position="344"/>
    </location>
</feature>
<dbReference type="STRING" id="573063.Metin_0454"/>
<comment type="catalytic activity">
    <reaction evidence="1">
        <text>1D-myo-inositol 3-phosphate + CTP + H(+) = CDP-1L-myo-inositol + diphosphate</text>
        <dbReference type="Rhea" id="RHEA:30647"/>
        <dbReference type="ChEBI" id="CHEBI:15378"/>
        <dbReference type="ChEBI" id="CHEBI:33019"/>
        <dbReference type="ChEBI" id="CHEBI:37563"/>
        <dbReference type="ChEBI" id="CHEBI:58401"/>
        <dbReference type="ChEBI" id="CHEBI:62573"/>
        <dbReference type="EC" id="2.7.7.74"/>
    </reaction>
</comment>
<evidence type="ECO:0000256" key="16">
    <source>
        <dbReference type="ARBA" id="ARBA00049235"/>
    </source>
</evidence>
<feature type="transmembrane region" description="Helical" evidence="18">
    <location>
        <begin position="396"/>
        <end position="417"/>
    </location>
</feature>
<comment type="catalytic activity">
    <reaction evidence="16">
        <text>CDP-1L-myo-inositol + 1D-myo-inositol 3-phosphate = bis(1L-myo-inositol) 3,1'-phosphate 1-phosphate + CMP + H(+)</text>
        <dbReference type="Rhea" id="RHEA:31327"/>
        <dbReference type="ChEBI" id="CHEBI:15378"/>
        <dbReference type="ChEBI" id="CHEBI:58401"/>
        <dbReference type="ChEBI" id="CHEBI:60377"/>
        <dbReference type="ChEBI" id="CHEBI:62573"/>
        <dbReference type="ChEBI" id="CHEBI:62576"/>
        <dbReference type="EC" id="2.7.8.34"/>
    </reaction>
</comment>
<dbReference type="KEGG" id="mif:Metin_0454"/>
<evidence type="ECO:0000256" key="2">
    <source>
        <dbReference type="ARBA" id="ARBA00001946"/>
    </source>
</evidence>
<evidence type="ECO:0000256" key="8">
    <source>
        <dbReference type="ARBA" id="ARBA00018322"/>
    </source>
</evidence>
<dbReference type="GO" id="GO:0016779">
    <property type="term" value="F:nucleotidyltransferase activity"/>
    <property type="evidence" value="ECO:0007669"/>
    <property type="project" value="TreeGrafter"/>
</dbReference>
<dbReference type="Gene3D" id="3.90.550.10">
    <property type="entry name" value="Spore Coat Polysaccharide Biosynthesis Protein SpsA, Chain A"/>
    <property type="match status" value="1"/>
</dbReference>
<dbReference type="InterPro" id="IPR048254">
    <property type="entry name" value="CDP_ALCOHOL_P_TRANSF_CS"/>
</dbReference>
<evidence type="ECO:0000256" key="7">
    <source>
        <dbReference type="ARBA" id="ARBA00013268"/>
    </source>
</evidence>
<comment type="cofactor">
    <cofactor evidence="2">
        <name>Mg(2+)</name>
        <dbReference type="ChEBI" id="CHEBI:18420"/>
    </cofactor>
</comment>
<comment type="similarity">
    <text evidence="17">Belongs to the CDP-alcohol phosphatidyltransferase class-I family.</text>
</comment>
<evidence type="ECO:0000256" key="3">
    <source>
        <dbReference type="ARBA" id="ARBA00004141"/>
    </source>
</evidence>
<dbReference type="FunFam" id="1.20.120.1760:FF:000042">
    <property type="entry name" value="Bifunctional IPC transferase and DIPP synthase"/>
    <property type="match status" value="1"/>
</dbReference>
<keyword evidence="12" id="KW-0460">Magnesium</keyword>
<evidence type="ECO:0000259" key="19">
    <source>
        <dbReference type="Pfam" id="PF12804"/>
    </source>
</evidence>
<dbReference type="EC" id="2.7.8.34" evidence="7"/>
<dbReference type="eggNOG" id="arCOG00673">
    <property type="taxonomic scope" value="Archaea"/>
</dbReference>
<dbReference type="InterPro" id="IPR043130">
    <property type="entry name" value="CDP-OH_PTrfase_TM_dom"/>
</dbReference>
<evidence type="ECO:0000256" key="17">
    <source>
        <dbReference type="RuleBase" id="RU003750"/>
    </source>
</evidence>
<dbReference type="PANTHER" id="PTHR19136">
    <property type="entry name" value="MOLYBDENUM COFACTOR GUANYLYLTRANSFERASE"/>
    <property type="match status" value="1"/>
</dbReference>
<dbReference type="Pfam" id="PF12804">
    <property type="entry name" value="NTP_transf_3"/>
    <property type="match status" value="1"/>
</dbReference>
<protein>
    <recommendedName>
        <fullName evidence="8">Bifunctional IPC transferase and DIPP synthase</fullName>
        <ecNumber evidence="6">2.7.7.74</ecNumber>
        <ecNumber evidence="7">2.7.8.34</ecNumber>
    </recommendedName>
</protein>
<dbReference type="InterPro" id="IPR053433">
    <property type="entry name" value="IPC_transferase/DIPP_synth"/>
</dbReference>
<keyword evidence="14 18" id="KW-0472">Membrane</keyword>
<dbReference type="GO" id="GO:0016020">
    <property type="term" value="C:membrane"/>
    <property type="evidence" value="ECO:0007669"/>
    <property type="project" value="UniProtKB-SubCell"/>
</dbReference>